<dbReference type="AlphaFoldDB" id="A0A2P8GFE5"/>
<dbReference type="InterPro" id="IPR036249">
    <property type="entry name" value="Thioredoxin-like_sf"/>
</dbReference>
<keyword evidence="5" id="KW-0808">Transferase</keyword>
<evidence type="ECO:0000313" key="6">
    <source>
        <dbReference type="Proteomes" id="UP000241964"/>
    </source>
</evidence>
<evidence type="ECO:0000256" key="2">
    <source>
        <dbReference type="SAM" id="SignalP"/>
    </source>
</evidence>
<protein>
    <submittedName>
        <fullName evidence="5">Rhodanese-related sulfurtransferase</fullName>
    </submittedName>
</protein>
<accession>A0A2P8GFE5</accession>
<proteinExistence type="predicted"/>
<dbReference type="GO" id="GO:0016740">
    <property type="term" value="F:transferase activity"/>
    <property type="evidence" value="ECO:0007669"/>
    <property type="project" value="UniProtKB-KW"/>
</dbReference>
<dbReference type="PROSITE" id="PS51352">
    <property type="entry name" value="THIOREDOXIN_2"/>
    <property type="match status" value="1"/>
</dbReference>
<feature type="domain" description="Rhodanese" evidence="3">
    <location>
        <begin position="39"/>
        <end position="129"/>
    </location>
</feature>
<dbReference type="InterPro" id="IPR017937">
    <property type="entry name" value="Thioredoxin_CS"/>
</dbReference>
<dbReference type="Proteomes" id="UP000241964">
    <property type="component" value="Unassembled WGS sequence"/>
</dbReference>
<dbReference type="PROSITE" id="PS00194">
    <property type="entry name" value="THIOREDOXIN_1"/>
    <property type="match status" value="1"/>
</dbReference>
<dbReference type="SMART" id="SM00450">
    <property type="entry name" value="RHOD"/>
    <property type="match status" value="1"/>
</dbReference>
<dbReference type="CDD" id="cd00158">
    <property type="entry name" value="RHOD"/>
    <property type="match status" value="1"/>
</dbReference>
<organism evidence="5 6">
    <name type="scientific">Dyadobacter jiangsuensis</name>
    <dbReference type="NCBI Taxonomy" id="1591085"/>
    <lineage>
        <taxon>Bacteria</taxon>
        <taxon>Pseudomonadati</taxon>
        <taxon>Bacteroidota</taxon>
        <taxon>Cytophagia</taxon>
        <taxon>Cytophagales</taxon>
        <taxon>Spirosomataceae</taxon>
        <taxon>Dyadobacter</taxon>
    </lineage>
</organism>
<keyword evidence="2" id="KW-0732">Signal</keyword>
<name>A0A2P8GFE5_9BACT</name>
<dbReference type="PANTHER" id="PTHR43031:SF1">
    <property type="entry name" value="PYRIDINE NUCLEOTIDE-DISULPHIDE OXIDOREDUCTASE"/>
    <property type="match status" value="1"/>
</dbReference>
<feature type="chain" id="PRO_5015126463" evidence="2">
    <location>
        <begin position="25"/>
        <end position="237"/>
    </location>
</feature>
<dbReference type="EMBL" id="PYAS01000002">
    <property type="protein sequence ID" value="PSL32698.1"/>
    <property type="molecule type" value="Genomic_DNA"/>
</dbReference>
<keyword evidence="6" id="KW-1185">Reference proteome</keyword>
<dbReference type="Pfam" id="PF00085">
    <property type="entry name" value="Thioredoxin"/>
    <property type="match status" value="1"/>
</dbReference>
<dbReference type="SUPFAM" id="SSF52833">
    <property type="entry name" value="Thioredoxin-like"/>
    <property type="match status" value="1"/>
</dbReference>
<dbReference type="InterPro" id="IPR036873">
    <property type="entry name" value="Rhodanese-like_dom_sf"/>
</dbReference>
<evidence type="ECO:0000259" key="4">
    <source>
        <dbReference type="PROSITE" id="PS51352"/>
    </source>
</evidence>
<evidence type="ECO:0000313" key="5">
    <source>
        <dbReference type="EMBL" id="PSL32698.1"/>
    </source>
</evidence>
<feature type="signal peptide" evidence="2">
    <location>
        <begin position="1"/>
        <end position="24"/>
    </location>
</feature>
<evidence type="ECO:0000256" key="1">
    <source>
        <dbReference type="ARBA" id="ARBA00023284"/>
    </source>
</evidence>
<dbReference type="SUPFAM" id="SSF52821">
    <property type="entry name" value="Rhodanese/Cell cycle control phosphatase"/>
    <property type="match status" value="1"/>
</dbReference>
<dbReference type="PROSITE" id="PS50206">
    <property type="entry name" value="RHODANESE_3"/>
    <property type="match status" value="1"/>
</dbReference>
<dbReference type="CDD" id="cd02947">
    <property type="entry name" value="TRX_family"/>
    <property type="match status" value="1"/>
</dbReference>
<dbReference type="Gene3D" id="3.40.250.10">
    <property type="entry name" value="Rhodanese-like domain"/>
    <property type="match status" value="1"/>
</dbReference>
<gene>
    <name evidence="5" type="ORF">CLV60_102417</name>
</gene>
<feature type="domain" description="Thioredoxin" evidence="4">
    <location>
        <begin position="90"/>
        <end position="237"/>
    </location>
</feature>
<dbReference type="Gene3D" id="3.40.30.10">
    <property type="entry name" value="Glutaredoxin"/>
    <property type="match status" value="1"/>
</dbReference>
<sequence>MPFTMKLTHILTTALLTLPLALQAQKQLTTEEFEKQLAKSGDAQLLDVRTPDEYGEGHLAKAANVDYKSPDFREKIAKLDKNKPVYVYCLSGGRSAAAATALHESGFKEVYDMKGGYLKWNTSGKAVEGANKAGVKGMSSTEFNKIINSEKVVLIDVHAKWCPPCVKMLPTVTKLQKEYAGKARIETIAYDPNKALVKELGVEEIPAFLLYKNGKLVTRKNGFMEEKEFRALLDAQL</sequence>
<reference evidence="5 6" key="1">
    <citation type="submission" date="2018-03" db="EMBL/GenBank/DDBJ databases">
        <title>Genomic Encyclopedia of Archaeal and Bacterial Type Strains, Phase II (KMG-II): from individual species to whole genera.</title>
        <authorList>
            <person name="Goeker M."/>
        </authorList>
    </citation>
    <scope>NUCLEOTIDE SEQUENCE [LARGE SCALE GENOMIC DNA]</scope>
    <source>
        <strain evidence="5 6">DSM 29057</strain>
    </source>
</reference>
<comment type="caution">
    <text evidence="5">The sequence shown here is derived from an EMBL/GenBank/DDBJ whole genome shotgun (WGS) entry which is preliminary data.</text>
</comment>
<dbReference type="InterPro" id="IPR050229">
    <property type="entry name" value="GlpE_sulfurtransferase"/>
</dbReference>
<dbReference type="PANTHER" id="PTHR43031">
    <property type="entry name" value="FAD-DEPENDENT OXIDOREDUCTASE"/>
    <property type="match status" value="1"/>
</dbReference>
<keyword evidence="1" id="KW-0676">Redox-active center</keyword>
<dbReference type="OrthoDB" id="9808735at2"/>
<dbReference type="InterPro" id="IPR001763">
    <property type="entry name" value="Rhodanese-like_dom"/>
</dbReference>
<dbReference type="InterPro" id="IPR013766">
    <property type="entry name" value="Thioredoxin_domain"/>
</dbReference>
<evidence type="ECO:0000259" key="3">
    <source>
        <dbReference type="PROSITE" id="PS50206"/>
    </source>
</evidence>
<dbReference type="Pfam" id="PF00581">
    <property type="entry name" value="Rhodanese"/>
    <property type="match status" value="1"/>
</dbReference>